<protein>
    <submittedName>
        <fullName evidence="2">Uncharacterized protein</fullName>
    </submittedName>
</protein>
<reference evidence="2 3" key="1">
    <citation type="journal article" date="2020" name="ISME J.">
        <title>Uncovering the hidden diversity of litter-decomposition mechanisms in mushroom-forming fungi.</title>
        <authorList>
            <person name="Floudas D."/>
            <person name="Bentzer J."/>
            <person name="Ahren D."/>
            <person name="Johansson T."/>
            <person name="Persson P."/>
            <person name="Tunlid A."/>
        </authorList>
    </citation>
    <scope>NUCLEOTIDE SEQUENCE [LARGE SCALE GENOMIC DNA]</scope>
    <source>
        <strain evidence="2 3">CBS 101986</strain>
    </source>
</reference>
<accession>A0A8H5BI59</accession>
<evidence type="ECO:0000313" key="2">
    <source>
        <dbReference type="EMBL" id="KAF5323809.1"/>
    </source>
</evidence>
<dbReference type="OrthoDB" id="2994402at2759"/>
<evidence type="ECO:0000313" key="3">
    <source>
        <dbReference type="Proteomes" id="UP000567179"/>
    </source>
</evidence>
<organism evidence="2 3">
    <name type="scientific">Psilocybe cf. subviscida</name>
    <dbReference type="NCBI Taxonomy" id="2480587"/>
    <lineage>
        <taxon>Eukaryota</taxon>
        <taxon>Fungi</taxon>
        <taxon>Dikarya</taxon>
        <taxon>Basidiomycota</taxon>
        <taxon>Agaricomycotina</taxon>
        <taxon>Agaricomycetes</taxon>
        <taxon>Agaricomycetidae</taxon>
        <taxon>Agaricales</taxon>
        <taxon>Agaricineae</taxon>
        <taxon>Strophariaceae</taxon>
        <taxon>Psilocybe</taxon>
    </lineage>
</organism>
<feature type="compositionally biased region" description="Low complexity" evidence="1">
    <location>
        <begin position="89"/>
        <end position="100"/>
    </location>
</feature>
<feature type="compositionally biased region" description="Basic and acidic residues" evidence="1">
    <location>
        <begin position="73"/>
        <end position="87"/>
    </location>
</feature>
<proteinExistence type="predicted"/>
<dbReference type="EMBL" id="JAACJJ010000017">
    <property type="protein sequence ID" value="KAF5323809.1"/>
    <property type="molecule type" value="Genomic_DNA"/>
</dbReference>
<feature type="compositionally biased region" description="Acidic residues" evidence="1">
    <location>
        <begin position="174"/>
        <end position="187"/>
    </location>
</feature>
<dbReference type="Proteomes" id="UP000567179">
    <property type="component" value="Unassembled WGS sequence"/>
</dbReference>
<comment type="caution">
    <text evidence="2">The sequence shown here is derived from an EMBL/GenBank/DDBJ whole genome shotgun (WGS) entry which is preliminary data.</text>
</comment>
<feature type="compositionally biased region" description="Basic and acidic residues" evidence="1">
    <location>
        <begin position="10"/>
        <end position="21"/>
    </location>
</feature>
<sequence length="604" mass="65778">MGNNRNKRNRSTEAPKEDIAPKKPRKNKNVGLEPKEPAHEDHPDNSIQEDHETGALSDTDLVEGNEDDDSGEPEDHVEMDRDSESDTARSSVSLSRVGSLDIPLPPTKPVSKRRAPSNARLTVTLKPCKSGTAAKPTNSKAAAHPKSTKSTTKKGKTPTQILLQGIGTSKTSELEEEESNDGLDSEPEPLKPGIDLVSCPSCQVRIVCPASESGNMAIPCIDVKVKPTLSYKLESASARSPFVSLESSDDWRACIRNIEDSFASKKKKSSSALVTVTIELGPQNYLESLRARYNKKSTSSAGARKGRKQKPVLLDLDGEDGDLDLSDSGKGGTSKSHDSYDFHDRRREQLEALERAHVCQICGPNVACMIDKFGSHISLSMPQKSGWASALASKTTGVTLRIPPKTPLFEAFHSSLHEPPTTSAAPSQQPSYGPYSTFPGHPGMMMHGMWPPGPQVPPFFPFPQMYAMPPYQYVPAPPPAVANPLPTPTPVPIEHPQPGTGLPDRQKSRSLQSNLSLNDSHEYPSLESFFRRLAEANPNRAQVLTDIVESFTSLDILTLPEIASFDCTTLRNELKLSLGNANFILKEVASEMKKVKHNTKSSKN</sequence>
<feature type="compositionally biased region" description="Pro residues" evidence="1">
    <location>
        <begin position="485"/>
        <end position="495"/>
    </location>
</feature>
<dbReference type="AlphaFoldDB" id="A0A8H5BI59"/>
<gene>
    <name evidence="2" type="ORF">D9619_012983</name>
</gene>
<feature type="region of interest" description="Disordered" evidence="1">
    <location>
        <begin position="1"/>
        <end position="188"/>
    </location>
</feature>
<feature type="compositionally biased region" description="Acidic residues" evidence="1">
    <location>
        <begin position="60"/>
        <end position="72"/>
    </location>
</feature>
<evidence type="ECO:0000256" key="1">
    <source>
        <dbReference type="SAM" id="MobiDB-lite"/>
    </source>
</evidence>
<keyword evidence="3" id="KW-1185">Reference proteome</keyword>
<feature type="compositionally biased region" description="Basic and acidic residues" evidence="1">
    <location>
        <begin position="33"/>
        <end position="53"/>
    </location>
</feature>
<name>A0A8H5BI59_9AGAR</name>
<feature type="compositionally biased region" description="Acidic residues" evidence="1">
    <location>
        <begin position="316"/>
        <end position="325"/>
    </location>
</feature>
<feature type="region of interest" description="Disordered" evidence="1">
    <location>
        <begin position="485"/>
        <end position="510"/>
    </location>
</feature>
<feature type="region of interest" description="Disordered" evidence="1">
    <location>
        <begin position="297"/>
        <end position="342"/>
    </location>
</feature>